<name>A0A915JXK0_ROMCU</name>
<dbReference type="Proteomes" id="UP000887565">
    <property type="component" value="Unplaced"/>
</dbReference>
<proteinExistence type="predicted"/>
<dbReference type="WBParaSite" id="nRc.2.0.1.t31061-RA">
    <property type="protein sequence ID" value="nRc.2.0.1.t31061-RA"/>
    <property type="gene ID" value="nRc.2.0.1.g31061"/>
</dbReference>
<sequence>MTAKNIYLNTAFNQVEPQGQGFPHENVRSCNLKNAKIKYSRQKCLHRAFTIEFFAQKDWSIKWVDFDPKLDYYYWTVFVD</sequence>
<reference evidence="2" key="1">
    <citation type="submission" date="2022-11" db="UniProtKB">
        <authorList>
            <consortium name="WormBaseParasite"/>
        </authorList>
    </citation>
    <scope>IDENTIFICATION</scope>
</reference>
<protein>
    <submittedName>
        <fullName evidence="2">Uncharacterized protein</fullName>
    </submittedName>
</protein>
<evidence type="ECO:0000313" key="1">
    <source>
        <dbReference type="Proteomes" id="UP000887565"/>
    </source>
</evidence>
<dbReference type="AlphaFoldDB" id="A0A915JXK0"/>
<keyword evidence="1" id="KW-1185">Reference proteome</keyword>
<organism evidence="1 2">
    <name type="scientific">Romanomermis culicivorax</name>
    <name type="common">Nematode worm</name>
    <dbReference type="NCBI Taxonomy" id="13658"/>
    <lineage>
        <taxon>Eukaryota</taxon>
        <taxon>Metazoa</taxon>
        <taxon>Ecdysozoa</taxon>
        <taxon>Nematoda</taxon>
        <taxon>Enoplea</taxon>
        <taxon>Dorylaimia</taxon>
        <taxon>Mermithida</taxon>
        <taxon>Mermithoidea</taxon>
        <taxon>Mermithidae</taxon>
        <taxon>Romanomermis</taxon>
    </lineage>
</organism>
<evidence type="ECO:0000313" key="2">
    <source>
        <dbReference type="WBParaSite" id="nRc.2.0.1.t31061-RA"/>
    </source>
</evidence>
<accession>A0A915JXK0</accession>